<keyword evidence="1" id="KW-0812">Transmembrane</keyword>
<dbReference type="GeneID" id="3416654"/>
<name>Q56ET3_9CAUD</name>
<dbReference type="EMBL" id="AY962392">
    <property type="protein sequence ID" value="AAX63567.1"/>
    <property type="molecule type" value="Genomic_DNA"/>
</dbReference>
<reference evidence="2 3" key="1">
    <citation type="submission" date="2005-03" db="EMBL/GenBank/DDBJ databases">
        <title>Comparative analysis of the Aeromonas bacteriophage 31 genome.</title>
        <authorList>
            <person name="Nolan J.M."/>
            <person name="Petrov V."/>
            <person name="Bertrand C."/>
            <person name="Krisch H.M."/>
            <person name="Karam J.D."/>
        </authorList>
    </citation>
    <scope>NUCLEOTIDE SEQUENCE [LARGE SCALE GENOMIC DNA]</scope>
</reference>
<accession>Q56ET3</accession>
<sequence length="81" mass="8520">MKITKATNLQSIDFAKRQSTKEIANKPVTRIDAITGTFATTMIGVGAAMCAVGETAMAIKTFGATIVFSLVVIAITRGLNK</sequence>
<gene>
    <name evidence="2" type="primary">PHG31ORF079c</name>
    <name evidence="2" type="ORF">PHG31p78</name>
</gene>
<feature type="transmembrane region" description="Helical" evidence="1">
    <location>
        <begin position="31"/>
        <end position="49"/>
    </location>
</feature>
<evidence type="ECO:0000313" key="3">
    <source>
        <dbReference type="Proteomes" id="UP000000917"/>
    </source>
</evidence>
<dbReference type="KEGG" id="vg:3416654"/>
<dbReference type="RefSeq" id="YP_238807.1">
    <property type="nucleotide sequence ID" value="NC_007022.1"/>
</dbReference>
<organism evidence="2 3">
    <name type="scientific">Aeromonas phage 31</name>
    <dbReference type="NCBI Taxonomy" id="321023"/>
    <lineage>
        <taxon>Viruses</taxon>
        <taxon>Duplodnaviria</taxon>
        <taxon>Heunggongvirae</taxon>
        <taxon>Uroviricota</taxon>
        <taxon>Caudoviricetes</taxon>
        <taxon>Pantevenvirales</taxon>
        <taxon>Straboviridae</taxon>
        <taxon>Biquartavirus</taxon>
        <taxon>Biquartavirus 44RR2</taxon>
    </lineage>
</organism>
<evidence type="ECO:0000313" key="2">
    <source>
        <dbReference type="EMBL" id="AAX63567.1"/>
    </source>
</evidence>
<keyword evidence="1" id="KW-0472">Membrane</keyword>
<keyword evidence="1" id="KW-1133">Transmembrane helix</keyword>
<dbReference type="Proteomes" id="UP000000917">
    <property type="component" value="Segment"/>
</dbReference>
<evidence type="ECO:0000256" key="1">
    <source>
        <dbReference type="SAM" id="Phobius"/>
    </source>
</evidence>
<protein>
    <submittedName>
        <fullName evidence="2">Uncharacterized protein PHG31ORF079c</fullName>
    </submittedName>
</protein>
<feature type="transmembrane region" description="Helical" evidence="1">
    <location>
        <begin position="55"/>
        <end position="75"/>
    </location>
</feature>
<proteinExistence type="predicted"/>